<dbReference type="PANTHER" id="PTHR12899:SF3">
    <property type="entry name" value="LARGE RIBOSOMAL SUBUNIT PROTEIN UL18M"/>
    <property type="match status" value="1"/>
</dbReference>
<dbReference type="GO" id="GO:0005840">
    <property type="term" value="C:ribosome"/>
    <property type="evidence" value="ECO:0007669"/>
    <property type="project" value="UniProtKB-KW"/>
</dbReference>
<evidence type="ECO:0000256" key="3">
    <source>
        <dbReference type="ARBA" id="ARBA00022980"/>
    </source>
</evidence>
<dbReference type="CDD" id="cd00432">
    <property type="entry name" value="Ribosomal_L18_L5e"/>
    <property type="match status" value="1"/>
</dbReference>
<dbReference type="GO" id="GO:1990904">
    <property type="term" value="C:ribonucleoprotein complex"/>
    <property type="evidence" value="ECO:0007669"/>
    <property type="project" value="UniProtKB-KW"/>
</dbReference>
<evidence type="ECO:0000313" key="8">
    <source>
        <dbReference type="Proteomes" id="UP000694925"/>
    </source>
</evidence>
<dbReference type="GO" id="GO:0003735">
    <property type="term" value="F:structural constituent of ribosome"/>
    <property type="evidence" value="ECO:0007669"/>
    <property type="project" value="InterPro"/>
</dbReference>
<dbReference type="InterPro" id="IPR005484">
    <property type="entry name" value="Ribosomal_uL18_bac/plant/anim"/>
</dbReference>
<accession>A0AAJ7NEI0</accession>
<evidence type="ECO:0000256" key="1">
    <source>
        <dbReference type="ARBA" id="ARBA00004173"/>
    </source>
</evidence>
<dbReference type="GO" id="GO:0005743">
    <property type="term" value="C:mitochondrial inner membrane"/>
    <property type="evidence" value="ECO:0007669"/>
    <property type="project" value="UniProtKB-ARBA"/>
</dbReference>
<keyword evidence="3 9" id="KW-0689">Ribosomal protein</keyword>
<evidence type="ECO:0000313" key="9">
    <source>
        <dbReference type="RefSeq" id="XP_017891249.1"/>
    </source>
</evidence>
<dbReference type="SUPFAM" id="SSF53137">
    <property type="entry name" value="Translational machinery components"/>
    <property type="match status" value="1"/>
</dbReference>
<dbReference type="GO" id="GO:0006412">
    <property type="term" value="P:translation"/>
    <property type="evidence" value="ECO:0007669"/>
    <property type="project" value="InterPro"/>
</dbReference>
<dbReference type="CTD" id="29074"/>
<sequence>MSRFISNSFIKRQVHKNAEIVKNCKEIRNRNPRNLERLRIARKPVGYELEKPGFSFWHKLNVVPTQRFVTAEIVHFENGPIITVSSKEWGLKTQLYSTNDATAYRFVGHMLARRCLECGISEIFVDESMITGKKTQSLVNVLSENGITLEEPTVYTDPNPTYRYRHEKPWESHE</sequence>
<dbReference type="Gene3D" id="3.30.420.80">
    <property type="entry name" value="Ribosomal protein S11"/>
    <property type="match status" value="1"/>
</dbReference>
<dbReference type="InterPro" id="IPR057268">
    <property type="entry name" value="Ribosomal_L18"/>
</dbReference>
<evidence type="ECO:0000256" key="4">
    <source>
        <dbReference type="ARBA" id="ARBA00023128"/>
    </source>
</evidence>
<reference evidence="9" key="1">
    <citation type="submission" date="2025-08" db="UniProtKB">
        <authorList>
            <consortium name="RefSeq"/>
        </authorList>
    </citation>
    <scope>IDENTIFICATION</scope>
    <source>
        <tissue evidence="9">Whole body</tissue>
    </source>
</reference>
<dbReference type="PANTHER" id="PTHR12899">
    <property type="entry name" value="39S RIBOSOMAL PROTEIN L18, MITOCHONDRIAL"/>
    <property type="match status" value="1"/>
</dbReference>
<dbReference type="InterPro" id="IPR036967">
    <property type="entry name" value="Ribosomal_uS11_sf"/>
</dbReference>
<name>A0AAJ7NEI0_9HYME</name>
<comment type="subcellular location">
    <subcellularLocation>
        <location evidence="1">Mitochondrion</location>
    </subcellularLocation>
</comment>
<evidence type="ECO:0000256" key="2">
    <source>
        <dbReference type="ARBA" id="ARBA00007116"/>
    </source>
</evidence>
<organism evidence="8 9">
    <name type="scientific">Ceratina calcarata</name>
    <dbReference type="NCBI Taxonomy" id="156304"/>
    <lineage>
        <taxon>Eukaryota</taxon>
        <taxon>Metazoa</taxon>
        <taxon>Ecdysozoa</taxon>
        <taxon>Arthropoda</taxon>
        <taxon>Hexapoda</taxon>
        <taxon>Insecta</taxon>
        <taxon>Pterygota</taxon>
        <taxon>Neoptera</taxon>
        <taxon>Endopterygota</taxon>
        <taxon>Hymenoptera</taxon>
        <taxon>Apocrita</taxon>
        <taxon>Aculeata</taxon>
        <taxon>Apoidea</taxon>
        <taxon>Anthophila</taxon>
        <taxon>Apidae</taxon>
        <taxon>Ceratina</taxon>
        <taxon>Zadontomerus</taxon>
    </lineage>
</organism>
<comment type="similarity">
    <text evidence="2">Belongs to the universal ribosomal protein uL18 family.</text>
</comment>
<dbReference type="KEGG" id="ccal:108631660"/>
<proteinExistence type="inferred from homology"/>
<dbReference type="FunFam" id="3.30.420.80:FF:000005">
    <property type="entry name" value="39S ribosomal protein L18, mitochondrial"/>
    <property type="match status" value="1"/>
</dbReference>
<dbReference type="AlphaFoldDB" id="A0AAJ7NEI0"/>
<evidence type="ECO:0000256" key="5">
    <source>
        <dbReference type="ARBA" id="ARBA00023274"/>
    </source>
</evidence>
<keyword evidence="8" id="KW-1185">Reference proteome</keyword>
<dbReference type="GO" id="GO:0008097">
    <property type="term" value="F:5S rRNA binding"/>
    <property type="evidence" value="ECO:0007669"/>
    <property type="project" value="TreeGrafter"/>
</dbReference>
<evidence type="ECO:0000256" key="6">
    <source>
        <dbReference type="ARBA" id="ARBA00069051"/>
    </source>
</evidence>
<evidence type="ECO:0000256" key="7">
    <source>
        <dbReference type="ARBA" id="ARBA00082661"/>
    </source>
</evidence>
<keyword evidence="5" id="KW-0687">Ribonucleoprotein</keyword>
<dbReference type="RefSeq" id="XP_017891249.1">
    <property type="nucleotide sequence ID" value="XM_018035760.2"/>
</dbReference>
<dbReference type="Proteomes" id="UP000694925">
    <property type="component" value="Unplaced"/>
</dbReference>
<protein>
    <recommendedName>
        <fullName evidence="6">Large ribosomal subunit protein uL18m</fullName>
    </recommendedName>
    <alternativeName>
        <fullName evidence="7">39S ribosomal protein L18, mitochondrial</fullName>
    </alternativeName>
</protein>
<gene>
    <name evidence="9" type="primary">LOC108631660</name>
</gene>
<dbReference type="GeneID" id="108631660"/>
<keyword evidence="4" id="KW-0496">Mitochondrion</keyword>